<dbReference type="Pfam" id="PF00404">
    <property type="entry name" value="Dockerin_1"/>
    <property type="match status" value="1"/>
</dbReference>
<dbReference type="InterPro" id="IPR016134">
    <property type="entry name" value="Dockerin_dom"/>
</dbReference>
<protein>
    <recommendedName>
        <fullName evidence="1">Dockerin domain-containing protein</fullName>
    </recommendedName>
</protein>
<dbReference type="SUPFAM" id="SSF63446">
    <property type="entry name" value="Type I dockerin domain"/>
    <property type="match status" value="1"/>
</dbReference>
<accession>X0UID7</accession>
<dbReference type="GO" id="GO:0004553">
    <property type="term" value="F:hydrolase activity, hydrolyzing O-glycosyl compounds"/>
    <property type="evidence" value="ECO:0007669"/>
    <property type="project" value="InterPro"/>
</dbReference>
<evidence type="ECO:0000313" key="2">
    <source>
        <dbReference type="EMBL" id="GAF88285.1"/>
    </source>
</evidence>
<dbReference type="GO" id="GO:0000272">
    <property type="term" value="P:polysaccharide catabolic process"/>
    <property type="evidence" value="ECO:0007669"/>
    <property type="project" value="InterPro"/>
</dbReference>
<evidence type="ECO:0000259" key="1">
    <source>
        <dbReference type="PROSITE" id="PS51766"/>
    </source>
</evidence>
<dbReference type="EMBL" id="BARS01015237">
    <property type="protein sequence ID" value="GAF88285.1"/>
    <property type="molecule type" value="Genomic_DNA"/>
</dbReference>
<dbReference type="Gene3D" id="1.10.1330.10">
    <property type="entry name" value="Dockerin domain"/>
    <property type="match status" value="1"/>
</dbReference>
<name>X0UID7_9ZZZZ</name>
<dbReference type="CDD" id="cd14256">
    <property type="entry name" value="Dockerin_I"/>
    <property type="match status" value="1"/>
</dbReference>
<organism evidence="2">
    <name type="scientific">marine sediment metagenome</name>
    <dbReference type="NCBI Taxonomy" id="412755"/>
    <lineage>
        <taxon>unclassified sequences</taxon>
        <taxon>metagenomes</taxon>
        <taxon>ecological metagenomes</taxon>
    </lineage>
</organism>
<dbReference type="PROSITE" id="PS51766">
    <property type="entry name" value="DOCKERIN"/>
    <property type="match status" value="1"/>
</dbReference>
<dbReference type="InterPro" id="IPR036439">
    <property type="entry name" value="Dockerin_dom_sf"/>
</dbReference>
<reference evidence="2" key="1">
    <citation type="journal article" date="2014" name="Front. Microbiol.">
        <title>High frequency of phylogenetically diverse reductive dehalogenase-homologous genes in deep subseafloor sedimentary metagenomes.</title>
        <authorList>
            <person name="Kawai M."/>
            <person name="Futagami T."/>
            <person name="Toyoda A."/>
            <person name="Takaki Y."/>
            <person name="Nishi S."/>
            <person name="Hori S."/>
            <person name="Arai W."/>
            <person name="Tsubouchi T."/>
            <person name="Morono Y."/>
            <person name="Uchiyama I."/>
            <person name="Ito T."/>
            <person name="Fujiyama A."/>
            <person name="Inagaki F."/>
            <person name="Takami H."/>
        </authorList>
    </citation>
    <scope>NUCLEOTIDE SEQUENCE</scope>
    <source>
        <strain evidence="2">Expedition CK06-06</strain>
    </source>
</reference>
<feature type="domain" description="Dockerin" evidence="1">
    <location>
        <begin position="26"/>
        <end position="93"/>
    </location>
</feature>
<sequence>MLGAGAVTAAGLAIWYFTRGNGLPCGPHGYGDIDDDGAVTGVDITWAHNIVLGYITDPDKIRRADVDGDGVVTVADEDLIRAYAMGQIFTFPVCK</sequence>
<comment type="caution">
    <text evidence="2">The sequence shown here is derived from an EMBL/GenBank/DDBJ whole genome shotgun (WGS) entry which is preliminary data.</text>
</comment>
<gene>
    <name evidence="2" type="ORF">S01H1_25262</name>
</gene>
<dbReference type="AlphaFoldDB" id="X0UID7"/>
<dbReference type="InterPro" id="IPR002105">
    <property type="entry name" value="Dockerin_1_rpt"/>
</dbReference>
<proteinExistence type="predicted"/>